<sequence>MSVLATSKAVATHSTWSADAMDPSYFHGRASLILRVKRYAIVGMGVRSSMYYTAIIKDFKDVATLVAICDVNQTRMDVANDHLVELGGKKVPAYKDTDFDRMVQEQKVDVVIAITIDRFHHQYCIRAMELGCDAITEKPMTIDQDKLQLMIDAEKRTGKRFRVLFNYRYAPHHTKMRELIDSGVIGEISTVHMDWILDCPHGADFMRRWHRHKETSGGIQMHKSTHHFDLVHFWLNTDPELVYCLGDLRFYGKENAQRRGEKNLGERYHNNQDAKNDPFAFSLDSNDRMKKLYLDAEHEDGYIRDRNCFADDITIEDNLSMIIKYKNRTVMTYNTYAYAPWEGYRCVFNGSKGRIEINVVESGYNPLGEPINKETNGTDGDYIQGGVENTKIVVYPMFDKPYVVDVVKGEGTHGGGDVVMLRDLLLGDQEDKFKRAAGIRDGGNAVLVGVGANKSMESGMPIKVQDLIKW</sequence>
<organism evidence="3 4">
    <name type="scientific">Hortaea werneckii</name>
    <name type="common">Black yeast</name>
    <name type="synonym">Cladosporium werneckii</name>
    <dbReference type="NCBI Taxonomy" id="91943"/>
    <lineage>
        <taxon>Eukaryota</taxon>
        <taxon>Fungi</taxon>
        <taxon>Dikarya</taxon>
        <taxon>Ascomycota</taxon>
        <taxon>Pezizomycotina</taxon>
        <taxon>Dothideomycetes</taxon>
        <taxon>Dothideomycetidae</taxon>
        <taxon>Mycosphaerellales</taxon>
        <taxon>Teratosphaeriaceae</taxon>
        <taxon>Hortaea</taxon>
    </lineage>
</organism>
<reference evidence="3 4" key="1">
    <citation type="journal article" date="2018" name="BMC Genomics">
        <title>Genomic evidence for intraspecific hybridization in a clonal and extremely halotolerant yeast.</title>
        <authorList>
            <person name="Gostincar C."/>
            <person name="Stajich J.E."/>
            <person name="Zupancic J."/>
            <person name="Zalar P."/>
            <person name="Gunde-Cimerman N."/>
        </authorList>
    </citation>
    <scope>NUCLEOTIDE SEQUENCE [LARGE SCALE GENOMIC DNA]</scope>
    <source>
        <strain evidence="3 4">EXF-6651</strain>
    </source>
</reference>
<dbReference type="Pfam" id="PF01408">
    <property type="entry name" value="GFO_IDH_MocA"/>
    <property type="match status" value="1"/>
</dbReference>
<dbReference type="Pfam" id="PF02894">
    <property type="entry name" value="GFO_IDH_MocA_C"/>
    <property type="match status" value="1"/>
</dbReference>
<dbReference type="InterPro" id="IPR036291">
    <property type="entry name" value="NAD(P)-bd_dom_sf"/>
</dbReference>
<evidence type="ECO:0000259" key="1">
    <source>
        <dbReference type="Pfam" id="PF01408"/>
    </source>
</evidence>
<dbReference type="SUPFAM" id="SSF51735">
    <property type="entry name" value="NAD(P)-binding Rossmann-fold domains"/>
    <property type="match status" value="1"/>
</dbReference>
<name>A0A3M7AZ76_HORWE</name>
<evidence type="ECO:0000259" key="2">
    <source>
        <dbReference type="Pfam" id="PF02894"/>
    </source>
</evidence>
<dbReference type="Proteomes" id="UP000276864">
    <property type="component" value="Unassembled WGS sequence"/>
</dbReference>
<evidence type="ECO:0008006" key="5">
    <source>
        <dbReference type="Google" id="ProtNLM"/>
    </source>
</evidence>
<protein>
    <recommendedName>
        <fullName evidence="5">Gfo/Idh/MocA-like oxidoreductase N-terminal domain-containing protein</fullName>
    </recommendedName>
</protein>
<dbReference type="SUPFAM" id="SSF55347">
    <property type="entry name" value="Glyceraldehyde-3-phosphate dehydrogenase-like, C-terminal domain"/>
    <property type="match status" value="1"/>
</dbReference>
<evidence type="ECO:0000313" key="4">
    <source>
        <dbReference type="Proteomes" id="UP000276864"/>
    </source>
</evidence>
<proteinExistence type="predicted"/>
<feature type="domain" description="Gfo/Idh/MocA-like oxidoreductase N-terminal" evidence="1">
    <location>
        <begin position="38"/>
        <end position="163"/>
    </location>
</feature>
<feature type="domain" description="Gfo/Idh/MocA-like oxidoreductase C-terminal" evidence="2">
    <location>
        <begin position="177"/>
        <end position="464"/>
    </location>
</feature>
<dbReference type="Gene3D" id="3.40.50.720">
    <property type="entry name" value="NAD(P)-binding Rossmann-like Domain"/>
    <property type="match status" value="1"/>
</dbReference>
<dbReference type="InterPro" id="IPR004104">
    <property type="entry name" value="Gfo/Idh/MocA-like_OxRdtase_C"/>
</dbReference>
<dbReference type="InterPro" id="IPR000683">
    <property type="entry name" value="Gfo/Idh/MocA-like_OxRdtase_N"/>
</dbReference>
<dbReference type="AlphaFoldDB" id="A0A3M7AZ76"/>
<gene>
    <name evidence="3" type="ORF">D0866_06320</name>
</gene>
<dbReference type="PANTHER" id="PTHR43377">
    <property type="entry name" value="BILIVERDIN REDUCTASE A"/>
    <property type="match status" value="1"/>
</dbReference>
<dbReference type="GO" id="GO:0000166">
    <property type="term" value="F:nucleotide binding"/>
    <property type="evidence" value="ECO:0007669"/>
    <property type="project" value="InterPro"/>
</dbReference>
<dbReference type="EMBL" id="QWIM01000594">
    <property type="protein sequence ID" value="RMY32854.1"/>
    <property type="molecule type" value="Genomic_DNA"/>
</dbReference>
<dbReference type="PANTHER" id="PTHR43377:SF2">
    <property type="entry name" value="BINDING ROSSMANN FOLD OXIDOREDUCTASE, PUTATIVE (AFU_ORTHOLOGUE AFUA_4G00560)-RELATED"/>
    <property type="match status" value="1"/>
</dbReference>
<accession>A0A3M7AZ76</accession>
<dbReference type="InterPro" id="IPR051450">
    <property type="entry name" value="Gfo/Idh/MocA_Oxidoreductases"/>
</dbReference>
<evidence type="ECO:0000313" key="3">
    <source>
        <dbReference type="EMBL" id="RMY32854.1"/>
    </source>
</evidence>
<comment type="caution">
    <text evidence="3">The sequence shown here is derived from an EMBL/GenBank/DDBJ whole genome shotgun (WGS) entry which is preliminary data.</text>
</comment>
<dbReference type="Gene3D" id="3.30.360.10">
    <property type="entry name" value="Dihydrodipicolinate Reductase, domain 2"/>
    <property type="match status" value="1"/>
</dbReference>